<name>A0A8T5V1J2_9BRAD</name>
<dbReference type="Pfam" id="PF00271">
    <property type="entry name" value="Helicase_C"/>
    <property type="match status" value="1"/>
</dbReference>
<accession>A0A8T5V1J2</accession>
<dbReference type="SMART" id="SM00490">
    <property type="entry name" value="HELICc"/>
    <property type="match status" value="1"/>
</dbReference>
<sequence length="437" mass="48572">MAEELANHIDPSAPGAGKTLIFAATDAHADIVVAEIKKAFAKKYGDIDDATVRKITGSVDRVGTLIRSFRNDADPKIAVTVDLLTTGVDVPSITNLVFLRRVNSRILYEQMIGRATRLCPDIGKEVFRIFDAVDLYPHLQELTDMKPVVVNPSISFEQLFEELVTADKDAHREAIRQQLAVKLRRALKRLSPETRAKFEAAAGEAPEATLKRLLEVKPAELSDWFSSRSAVGPILDWQGDGDGQQPRFMPISHHPDAVIAVTRGYGAASKPEDFLEGFKAYVRDNINTVAALKLVVQRPRDLTRADLRELRAALDLKGYSEANLRRAWADAKNVDIAASIIGFVRQAALGDPLVPYTDRVKSAIQRVLSGKKWSDPQTRWLRRIAEQVQKEIVVDREALDREPFAADGGFARLNKVFDGELESLLSSINEEMWKRAG</sequence>
<evidence type="ECO:0000313" key="1">
    <source>
        <dbReference type="EMBL" id="UPT87536.1"/>
    </source>
</evidence>
<dbReference type="GO" id="GO:0006304">
    <property type="term" value="P:DNA modification"/>
    <property type="evidence" value="ECO:0007669"/>
    <property type="project" value="InterPro"/>
</dbReference>
<protein>
    <submittedName>
        <fullName evidence="1">Uncharacterized protein</fullName>
    </submittedName>
</protein>
<evidence type="ECO:0000313" key="2">
    <source>
        <dbReference type="Proteomes" id="UP000551709"/>
    </source>
</evidence>
<dbReference type="Pfam" id="PF08463">
    <property type="entry name" value="EcoEI_R_C"/>
    <property type="match status" value="1"/>
</dbReference>
<dbReference type="Gene3D" id="3.40.50.300">
    <property type="entry name" value="P-loop containing nucleotide triphosphate hydrolases"/>
    <property type="match status" value="1"/>
</dbReference>
<reference evidence="1" key="1">
    <citation type="journal article" date="2017" name="Syst. Appl. Microbiol.">
        <title>Soybeans inoculated with root zone soils of Canadian native legumes harbour diverse and novel Bradyrhizobium spp. that possess agricultural potential.</title>
        <authorList>
            <person name="Bromfield E.S.P."/>
            <person name="Cloutier S."/>
            <person name="Tambong J.T."/>
            <person name="Tran Thi T.V."/>
        </authorList>
    </citation>
    <scope>NUCLEOTIDE SEQUENCE</scope>
    <source>
        <strain evidence="1">1S5</strain>
    </source>
</reference>
<dbReference type="PANTHER" id="PTHR47396:SF1">
    <property type="entry name" value="ATP-DEPENDENT HELICASE IRC3-RELATED"/>
    <property type="match status" value="1"/>
</dbReference>
<dbReference type="PANTHER" id="PTHR47396">
    <property type="entry name" value="TYPE I RESTRICTION ENZYME ECOKI R PROTEIN"/>
    <property type="match status" value="1"/>
</dbReference>
<dbReference type="InterPro" id="IPR013670">
    <property type="entry name" value="EcoEI_R_C_dom"/>
</dbReference>
<dbReference type="GO" id="GO:0003824">
    <property type="term" value="F:catalytic activity"/>
    <property type="evidence" value="ECO:0007669"/>
    <property type="project" value="InterPro"/>
</dbReference>
<dbReference type="InterPro" id="IPR001650">
    <property type="entry name" value="Helicase_C-like"/>
</dbReference>
<dbReference type="InterPro" id="IPR050742">
    <property type="entry name" value="Helicase_Restrict-Modif_Enz"/>
</dbReference>
<dbReference type="CDD" id="cd18799">
    <property type="entry name" value="SF2_C_EcoAI-like"/>
    <property type="match status" value="1"/>
</dbReference>
<reference evidence="1" key="2">
    <citation type="submission" date="2022-04" db="EMBL/GenBank/DDBJ databases">
        <authorList>
            <person name="Bromfield E.S.P."/>
            <person name="Cloutier S."/>
        </authorList>
    </citation>
    <scope>NUCLEOTIDE SEQUENCE</scope>
    <source>
        <strain evidence="1">1S5</strain>
    </source>
</reference>
<organism evidence="1 2">
    <name type="scientific">Bradyrhizobium barranii subsp. apii</name>
    <dbReference type="NCBI Taxonomy" id="2819348"/>
    <lineage>
        <taxon>Bacteria</taxon>
        <taxon>Pseudomonadati</taxon>
        <taxon>Pseudomonadota</taxon>
        <taxon>Alphaproteobacteria</taxon>
        <taxon>Hyphomicrobiales</taxon>
        <taxon>Nitrobacteraceae</taxon>
        <taxon>Bradyrhizobium</taxon>
        <taxon>Bradyrhizobium barranii</taxon>
    </lineage>
</organism>
<dbReference type="REBASE" id="616285">
    <property type="entry name" value="Bsp155ORF46780P"/>
</dbReference>
<dbReference type="PROSITE" id="PS51194">
    <property type="entry name" value="HELICASE_CTER"/>
    <property type="match status" value="1"/>
</dbReference>
<dbReference type="AlphaFoldDB" id="A0A8T5V1J2"/>
<proteinExistence type="predicted"/>
<dbReference type="GO" id="GO:0003677">
    <property type="term" value="F:DNA binding"/>
    <property type="evidence" value="ECO:0007669"/>
    <property type="project" value="InterPro"/>
</dbReference>
<dbReference type="EMBL" id="CP096255">
    <property type="protein sequence ID" value="UPT87536.1"/>
    <property type="molecule type" value="Genomic_DNA"/>
</dbReference>
<dbReference type="Proteomes" id="UP000551709">
    <property type="component" value="Chromosome"/>
</dbReference>
<dbReference type="SUPFAM" id="SSF52540">
    <property type="entry name" value="P-loop containing nucleoside triphosphate hydrolases"/>
    <property type="match status" value="1"/>
</dbReference>
<dbReference type="InterPro" id="IPR027417">
    <property type="entry name" value="P-loop_NTPase"/>
</dbReference>
<gene>
    <name evidence="1" type="ORF">HAP41_0000046775</name>
</gene>
<dbReference type="RefSeq" id="WP_224580555.1">
    <property type="nucleotide sequence ID" value="NZ_CP096255.1"/>
</dbReference>
<dbReference type="GO" id="GO:0005829">
    <property type="term" value="C:cytosol"/>
    <property type="evidence" value="ECO:0007669"/>
    <property type="project" value="TreeGrafter"/>
</dbReference>